<evidence type="ECO:0000256" key="3">
    <source>
        <dbReference type="ARBA" id="ARBA00022980"/>
    </source>
</evidence>
<dbReference type="InterPro" id="IPR001021">
    <property type="entry name" value="Ribosomal_bL25_long"/>
</dbReference>
<feature type="non-terminal residue" evidence="7">
    <location>
        <position position="197"/>
    </location>
</feature>
<dbReference type="InterPro" id="IPR011035">
    <property type="entry name" value="Ribosomal_bL25/Gln-tRNA_synth"/>
</dbReference>
<accession>A0A523XKL9</accession>
<keyword evidence="2" id="KW-0694">RNA-binding</keyword>
<dbReference type="InterPro" id="IPR020057">
    <property type="entry name" value="Ribosomal_bL25_b-dom"/>
</dbReference>
<evidence type="ECO:0000256" key="2">
    <source>
        <dbReference type="ARBA" id="ARBA00022884"/>
    </source>
</evidence>
<proteinExistence type="inferred from homology"/>
<dbReference type="PANTHER" id="PTHR33284:SF1">
    <property type="entry name" value="RIBOSOMAL PROTEIN L25_GLN-TRNA SYNTHETASE, ANTI-CODON-BINDING DOMAIN-CONTAINING PROTEIN"/>
    <property type="match status" value="1"/>
</dbReference>
<keyword evidence="1" id="KW-0699">rRNA-binding</keyword>
<name>A0A523XKL9_UNCT6</name>
<dbReference type="InterPro" id="IPR020056">
    <property type="entry name" value="Rbsml_bL25/Gln-tRNA_synth_N"/>
</dbReference>
<evidence type="ECO:0000313" key="8">
    <source>
        <dbReference type="Proteomes" id="UP000315534"/>
    </source>
</evidence>
<dbReference type="AlphaFoldDB" id="A0A523XKL9"/>
<dbReference type="PANTHER" id="PTHR33284">
    <property type="entry name" value="RIBOSOMAL PROTEIN L25/GLN-TRNA SYNTHETASE, ANTI-CODON-BINDING DOMAIN-CONTAINING PROTEIN"/>
    <property type="match status" value="1"/>
</dbReference>
<dbReference type="GO" id="GO:0003735">
    <property type="term" value="F:structural constituent of ribosome"/>
    <property type="evidence" value="ECO:0007669"/>
    <property type="project" value="InterPro"/>
</dbReference>
<sequence length="197" mass="21349">MAERDLNATVREEKGKQAGKKLRKKGYVPGVMYGHGESAIPLAIESKALSQILEKSSGDNIIFNVKIEGREDAKAVLKEIQRDPVSREIMHVDFQHVHAGEALTVQVPIILTGSSPGVKEGGILEHILRKVEVRCLPSQLPDHLVIDISQLGLGDLLHVKDLATGALKILDDSEMPVVSILVPKAKVEVPVAAEEVP</sequence>
<protein>
    <submittedName>
        <fullName evidence="7">50S ribosomal protein L25</fullName>
    </submittedName>
</protein>
<keyword evidence="4" id="KW-0687">Ribonucleoprotein</keyword>
<gene>
    <name evidence="7" type="ORF">E3J38_06715</name>
</gene>
<dbReference type="Pfam" id="PF01386">
    <property type="entry name" value="Ribosomal_L25p"/>
    <property type="match status" value="1"/>
</dbReference>
<dbReference type="SUPFAM" id="SSF50715">
    <property type="entry name" value="Ribosomal protein L25-like"/>
    <property type="match status" value="1"/>
</dbReference>
<feature type="domain" description="Large ribosomal subunit protein bL25 beta" evidence="6">
    <location>
        <begin position="103"/>
        <end position="184"/>
    </location>
</feature>
<evidence type="ECO:0000259" key="5">
    <source>
        <dbReference type="Pfam" id="PF01386"/>
    </source>
</evidence>
<dbReference type="Gene3D" id="2.40.240.10">
    <property type="entry name" value="Ribosomal Protein L25, Chain P"/>
    <property type="match status" value="1"/>
</dbReference>
<evidence type="ECO:0000256" key="4">
    <source>
        <dbReference type="ARBA" id="ARBA00023274"/>
    </source>
</evidence>
<feature type="domain" description="Large ribosomal subunit protein bL25 L25" evidence="5">
    <location>
        <begin position="6"/>
        <end position="94"/>
    </location>
</feature>
<organism evidence="7 8">
    <name type="scientific">candidate division TA06 bacterium</name>
    <dbReference type="NCBI Taxonomy" id="2250710"/>
    <lineage>
        <taxon>Bacteria</taxon>
        <taxon>Bacteria division TA06</taxon>
    </lineage>
</organism>
<dbReference type="InterPro" id="IPR037121">
    <property type="entry name" value="Ribosomal_bL25_C"/>
</dbReference>
<dbReference type="GO" id="GO:0006412">
    <property type="term" value="P:translation"/>
    <property type="evidence" value="ECO:0007669"/>
    <property type="project" value="InterPro"/>
</dbReference>
<evidence type="ECO:0000313" key="7">
    <source>
        <dbReference type="EMBL" id="TET79800.1"/>
    </source>
</evidence>
<dbReference type="InterPro" id="IPR020930">
    <property type="entry name" value="Ribosomal_uL5_bac-type"/>
</dbReference>
<dbReference type="InterPro" id="IPR029751">
    <property type="entry name" value="Ribosomal_L25_dom"/>
</dbReference>
<reference evidence="7 8" key="1">
    <citation type="submission" date="2019-03" db="EMBL/GenBank/DDBJ databases">
        <title>Metabolic potential of uncultured bacteria and archaea associated with petroleum seepage in deep-sea sediments.</title>
        <authorList>
            <person name="Dong X."/>
            <person name="Hubert C."/>
        </authorList>
    </citation>
    <scope>NUCLEOTIDE SEQUENCE [LARGE SCALE GENOMIC DNA]</scope>
    <source>
        <strain evidence="7">E29_bin36</strain>
    </source>
</reference>
<comment type="caution">
    <text evidence="7">The sequence shown here is derived from an EMBL/GenBank/DDBJ whole genome shotgun (WGS) entry which is preliminary data.</text>
</comment>
<evidence type="ECO:0000256" key="1">
    <source>
        <dbReference type="ARBA" id="ARBA00022730"/>
    </source>
</evidence>
<dbReference type="GO" id="GO:0022625">
    <property type="term" value="C:cytosolic large ribosomal subunit"/>
    <property type="evidence" value="ECO:0007669"/>
    <property type="project" value="TreeGrafter"/>
</dbReference>
<dbReference type="NCBIfam" id="TIGR00731">
    <property type="entry name" value="bL25_bact_ctc"/>
    <property type="match status" value="1"/>
</dbReference>
<dbReference type="Gene3D" id="2.170.120.20">
    <property type="entry name" value="Ribosomal protein L25, beta domain"/>
    <property type="match status" value="1"/>
</dbReference>
<dbReference type="Pfam" id="PF14693">
    <property type="entry name" value="Ribosomal_TL5_C"/>
    <property type="match status" value="1"/>
</dbReference>
<dbReference type="HAMAP" id="MF_01334">
    <property type="entry name" value="Ribosomal_bL25_CTC"/>
    <property type="match status" value="1"/>
</dbReference>
<dbReference type="CDD" id="cd00495">
    <property type="entry name" value="Ribosomal_L25_TL5_CTC"/>
    <property type="match status" value="1"/>
</dbReference>
<dbReference type="EMBL" id="SOIP01000394">
    <property type="protein sequence ID" value="TET79800.1"/>
    <property type="molecule type" value="Genomic_DNA"/>
</dbReference>
<dbReference type="Proteomes" id="UP000315534">
    <property type="component" value="Unassembled WGS sequence"/>
</dbReference>
<keyword evidence="3 7" id="KW-0689">Ribosomal protein</keyword>
<evidence type="ECO:0000259" key="6">
    <source>
        <dbReference type="Pfam" id="PF14693"/>
    </source>
</evidence>
<dbReference type="GO" id="GO:0008097">
    <property type="term" value="F:5S rRNA binding"/>
    <property type="evidence" value="ECO:0007669"/>
    <property type="project" value="InterPro"/>
</dbReference>